<name>D5EHQ3_CORAD</name>
<dbReference type="InterPro" id="IPR006059">
    <property type="entry name" value="SBP"/>
</dbReference>
<dbReference type="GO" id="GO:0055052">
    <property type="term" value="C:ATP-binding cassette (ABC) transporter complex, substrate-binding subunit-containing"/>
    <property type="evidence" value="ECO:0007669"/>
    <property type="project" value="TreeGrafter"/>
</dbReference>
<gene>
    <name evidence="5" type="ordered locus">Caka_1073</name>
</gene>
<dbReference type="Pfam" id="PF01547">
    <property type="entry name" value="SBP_bac_1"/>
    <property type="match status" value="1"/>
</dbReference>
<dbReference type="Gene3D" id="3.40.190.10">
    <property type="entry name" value="Periplasmic binding protein-like II"/>
    <property type="match status" value="2"/>
</dbReference>
<dbReference type="eggNOG" id="COG2182">
    <property type="taxonomic scope" value="Bacteria"/>
</dbReference>
<dbReference type="GO" id="GO:0042956">
    <property type="term" value="P:maltodextrin transmembrane transport"/>
    <property type="evidence" value="ECO:0007669"/>
    <property type="project" value="TreeGrafter"/>
</dbReference>
<dbReference type="GO" id="GO:0015768">
    <property type="term" value="P:maltose transport"/>
    <property type="evidence" value="ECO:0007669"/>
    <property type="project" value="TreeGrafter"/>
</dbReference>
<dbReference type="STRING" id="583355.Caka_1073"/>
<dbReference type="OrthoDB" id="9766758at2"/>
<evidence type="ECO:0000256" key="4">
    <source>
        <dbReference type="ARBA" id="ARBA00022729"/>
    </source>
</evidence>
<keyword evidence="4" id="KW-0732">Signal</keyword>
<dbReference type="GO" id="GO:1901982">
    <property type="term" value="F:maltose binding"/>
    <property type="evidence" value="ECO:0007669"/>
    <property type="project" value="TreeGrafter"/>
</dbReference>
<organism evidence="5 6">
    <name type="scientific">Coraliomargarita akajimensis (strain DSM 45221 / IAM 15411 / JCM 23193 / KCTC 12865 / 04OKA010-24)</name>
    <dbReference type="NCBI Taxonomy" id="583355"/>
    <lineage>
        <taxon>Bacteria</taxon>
        <taxon>Pseudomonadati</taxon>
        <taxon>Verrucomicrobiota</taxon>
        <taxon>Opitutia</taxon>
        <taxon>Puniceicoccales</taxon>
        <taxon>Coraliomargaritaceae</taxon>
        <taxon>Coraliomargarita</taxon>
    </lineage>
</organism>
<evidence type="ECO:0000256" key="3">
    <source>
        <dbReference type="ARBA" id="ARBA00022597"/>
    </source>
</evidence>
<evidence type="ECO:0000256" key="1">
    <source>
        <dbReference type="ARBA" id="ARBA00008520"/>
    </source>
</evidence>
<dbReference type="PANTHER" id="PTHR30061:SF50">
    <property type="entry name" value="MALTOSE_MALTODEXTRIN-BINDING PERIPLASMIC PROTEIN"/>
    <property type="match status" value="1"/>
</dbReference>
<dbReference type="AlphaFoldDB" id="D5EHQ3"/>
<keyword evidence="3" id="KW-0762">Sugar transport</keyword>
<dbReference type="Proteomes" id="UP000000925">
    <property type="component" value="Chromosome"/>
</dbReference>
<dbReference type="CDD" id="cd13656">
    <property type="entry name" value="PBP2_MBP"/>
    <property type="match status" value="1"/>
</dbReference>
<dbReference type="InterPro" id="IPR006060">
    <property type="entry name" value="Maltose/Cyclodextrin-bd"/>
</dbReference>
<keyword evidence="2" id="KW-0813">Transport</keyword>
<dbReference type="HOGENOM" id="CLU_031285_17_0_0"/>
<dbReference type="EMBL" id="CP001998">
    <property type="protein sequence ID" value="ADE54094.1"/>
    <property type="molecule type" value="Genomic_DNA"/>
</dbReference>
<dbReference type="NCBIfam" id="NF007011">
    <property type="entry name" value="PRK09474.1"/>
    <property type="match status" value="1"/>
</dbReference>
<reference evidence="5 6" key="1">
    <citation type="journal article" date="2010" name="Stand. Genomic Sci.">
        <title>Complete genome sequence of Coraliomargarita akajimensis type strain (04OKA010-24).</title>
        <authorList>
            <person name="Mavromatis K."/>
            <person name="Abt B."/>
            <person name="Brambilla E."/>
            <person name="Lapidus A."/>
            <person name="Copeland A."/>
            <person name="Deshpande S."/>
            <person name="Nolan M."/>
            <person name="Lucas S."/>
            <person name="Tice H."/>
            <person name="Cheng J.F."/>
            <person name="Han C."/>
            <person name="Detter J.C."/>
            <person name="Woyke T."/>
            <person name="Goodwin L."/>
            <person name="Pitluck S."/>
            <person name="Held B."/>
            <person name="Brettin T."/>
            <person name="Tapia R."/>
            <person name="Ivanova N."/>
            <person name="Mikhailova N."/>
            <person name="Pati A."/>
            <person name="Liolios K."/>
            <person name="Chen A."/>
            <person name="Palaniappan K."/>
            <person name="Land M."/>
            <person name="Hauser L."/>
            <person name="Chang Y.J."/>
            <person name="Jeffries C.D."/>
            <person name="Rohde M."/>
            <person name="Goker M."/>
            <person name="Bristow J."/>
            <person name="Eisen J.A."/>
            <person name="Markowitz V."/>
            <person name="Hugenholtz P."/>
            <person name="Klenk H.P."/>
            <person name="Kyrpides N.C."/>
        </authorList>
    </citation>
    <scope>NUCLEOTIDE SEQUENCE [LARGE SCALE GENOMIC DNA]</scope>
    <source>
        <strain evidence="6">DSM 45221 / IAM 15411 / JCM 23193 / KCTC 12865</strain>
    </source>
</reference>
<proteinExistence type="inferred from homology"/>
<dbReference type="GO" id="GO:0015144">
    <property type="term" value="F:carbohydrate transmembrane transporter activity"/>
    <property type="evidence" value="ECO:0007669"/>
    <property type="project" value="InterPro"/>
</dbReference>
<accession>D5EHQ3</accession>
<evidence type="ECO:0000313" key="5">
    <source>
        <dbReference type="EMBL" id="ADE54094.1"/>
    </source>
</evidence>
<dbReference type="KEGG" id="caa:Caka_1073"/>
<comment type="similarity">
    <text evidence="1">Belongs to the bacterial solute-binding protein 1 family.</text>
</comment>
<dbReference type="RefSeq" id="WP_013042816.1">
    <property type="nucleotide sequence ID" value="NC_014008.1"/>
</dbReference>
<dbReference type="PANTHER" id="PTHR30061">
    <property type="entry name" value="MALTOSE-BINDING PERIPLASMIC PROTEIN"/>
    <property type="match status" value="1"/>
</dbReference>
<protein>
    <submittedName>
        <fullName evidence="5">Extracellular solute-binding protein family 1</fullName>
    </submittedName>
</protein>
<keyword evidence="6" id="KW-1185">Reference proteome</keyword>
<sequence>MYSRFCASLVCATTLVCGNLTHAFNEGELLVWINGDKGYRGLAEIGKLFEEELGIPVKVEAPEGATDKFQQAAQSGKGPDIFFWPHDRLGEWASAGLLSPIEVRKSFKQQYSNKGWEAFTHNGELWGYPVSLEAVGLIYNKAQVTTPPAQLKDIPALHKQVQAKHNSSAILWDYQNTYFTWGVLASGGGYVFGTDDSGNYTPSDVGVATEGSIQALQGIVDLIDSGVMPRGASYSVMEARMNQGEVAMMISGPWAWANLRKSGIDFGVAPVPGIDGNPGRPFVGVLGAMLNRASPNKELAVEFLENYVLTDEGLATIDKDVPLGVPAKTSFYEALASDNELIAATQQNIENGVIMPNVPEMGRFWSSMAAALQIATNGQAPADQALKDAASNMTN</sequence>
<dbReference type="PRINTS" id="PR00181">
    <property type="entry name" value="MALTOSEBP"/>
</dbReference>
<dbReference type="SUPFAM" id="SSF53850">
    <property type="entry name" value="Periplasmic binding protein-like II"/>
    <property type="match status" value="1"/>
</dbReference>
<evidence type="ECO:0000256" key="2">
    <source>
        <dbReference type="ARBA" id="ARBA00022448"/>
    </source>
</evidence>
<evidence type="ECO:0000313" key="6">
    <source>
        <dbReference type="Proteomes" id="UP000000925"/>
    </source>
</evidence>